<gene>
    <name evidence="5" type="ORF">L9F63_001625</name>
</gene>
<dbReference type="PROSITE" id="PS51031">
    <property type="entry name" value="BESS"/>
    <property type="match status" value="1"/>
</dbReference>
<dbReference type="GO" id="GO:0006357">
    <property type="term" value="P:regulation of transcription by RNA polymerase II"/>
    <property type="evidence" value="ECO:0007669"/>
    <property type="project" value="TreeGrafter"/>
</dbReference>
<dbReference type="InterPro" id="IPR004210">
    <property type="entry name" value="BESS_motif"/>
</dbReference>
<dbReference type="InterPro" id="IPR039353">
    <property type="entry name" value="TF_Adf1"/>
</dbReference>
<dbReference type="InterPro" id="IPR006578">
    <property type="entry name" value="MADF-dom"/>
</dbReference>
<evidence type="ECO:0000259" key="4">
    <source>
        <dbReference type="PROSITE" id="PS51031"/>
    </source>
</evidence>
<dbReference type="PANTHER" id="PTHR12243:SF60">
    <property type="entry name" value="SI:CH211-15D5.12-RELATED"/>
    <property type="match status" value="1"/>
</dbReference>
<dbReference type="Proteomes" id="UP001233999">
    <property type="component" value="Unassembled WGS sequence"/>
</dbReference>
<evidence type="ECO:0000256" key="1">
    <source>
        <dbReference type="PROSITE-ProRule" id="PRU00371"/>
    </source>
</evidence>
<organism evidence="5 6">
    <name type="scientific">Diploptera punctata</name>
    <name type="common">Pacific beetle cockroach</name>
    <dbReference type="NCBI Taxonomy" id="6984"/>
    <lineage>
        <taxon>Eukaryota</taxon>
        <taxon>Metazoa</taxon>
        <taxon>Ecdysozoa</taxon>
        <taxon>Arthropoda</taxon>
        <taxon>Hexapoda</taxon>
        <taxon>Insecta</taxon>
        <taxon>Pterygota</taxon>
        <taxon>Neoptera</taxon>
        <taxon>Polyneoptera</taxon>
        <taxon>Dictyoptera</taxon>
        <taxon>Blattodea</taxon>
        <taxon>Blaberoidea</taxon>
        <taxon>Blaberidae</taxon>
        <taxon>Diplopterinae</taxon>
        <taxon>Diploptera</taxon>
    </lineage>
</organism>
<protein>
    <recommendedName>
        <fullName evidence="7">Transcription factor Adf-1</fullName>
    </recommendedName>
</protein>
<dbReference type="Pfam" id="PF10545">
    <property type="entry name" value="MADF_DNA_bdg"/>
    <property type="match status" value="1"/>
</dbReference>
<comment type="caution">
    <text evidence="5">The sequence shown here is derived from an EMBL/GenBank/DDBJ whole genome shotgun (WGS) entry which is preliminary data.</text>
</comment>
<evidence type="ECO:0000256" key="2">
    <source>
        <dbReference type="SAM" id="MobiDB-lite"/>
    </source>
</evidence>
<keyword evidence="1" id="KW-0539">Nucleus</keyword>
<dbReference type="Pfam" id="PF02944">
    <property type="entry name" value="BESS"/>
    <property type="match status" value="1"/>
</dbReference>
<dbReference type="PROSITE" id="PS51029">
    <property type="entry name" value="MADF"/>
    <property type="match status" value="1"/>
</dbReference>
<reference evidence="5" key="2">
    <citation type="submission" date="2023-05" db="EMBL/GenBank/DDBJ databases">
        <authorList>
            <person name="Fouks B."/>
        </authorList>
    </citation>
    <scope>NUCLEOTIDE SEQUENCE</scope>
    <source>
        <strain evidence="5">Stay&amp;Tobe</strain>
        <tissue evidence="5">Testes</tissue>
    </source>
</reference>
<dbReference type="AlphaFoldDB" id="A0AAD8EIT8"/>
<comment type="subcellular location">
    <subcellularLocation>
        <location evidence="1">Nucleus</location>
    </subcellularLocation>
</comment>
<evidence type="ECO:0000313" key="6">
    <source>
        <dbReference type="Proteomes" id="UP001233999"/>
    </source>
</evidence>
<sequence length="233" mass="26685">MRDDPDFNITFVELIKEYPCLYDTTLNQYSNRNVQDQAWHGIAEELSESVEACKERWKNLRSCYARYLKSTAAPSGSAAKSRKPYYLSEYLNFLDPFSKSRKSKSNIPESSEHTDPHGEEEDQKEEITEAPEADNSESESVKPPHHSEILAKKRKINTKNAVSLSEVNKCALEYFQNKRAHSSSSDSEKDPDRLFVLSLAPDMKDMTKSQKLRFKIGVLNLMKQILNENTPSP</sequence>
<evidence type="ECO:0000313" key="5">
    <source>
        <dbReference type="EMBL" id="KAJ9591808.1"/>
    </source>
</evidence>
<dbReference type="EMBL" id="JASPKZ010003856">
    <property type="protein sequence ID" value="KAJ9591808.1"/>
    <property type="molecule type" value="Genomic_DNA"/>
</dbReference>
<feature type="compositionally biased region" description="Basic and acidic residues" evidence="2">
    <location>
        <begin position="139"/>
        <end position="151"/>
    </location>
</feature>
<accession>A0AAD8EIT8</accession>
<dbReference type="GO" id="GO:0005667">
    <property type="term" value="C:transcription regulator complex"/>
    <property type="evidence" value="ECO:0007669"/>
    <property type="project" value="TreeGrafter"/>
</dbReference>
<dbReference type="GO" id="GO:0005634">
    <property type="term" value="C:nucleus"/>
    <property type="evidence" value="ECO:0007669"/>
    <property type="project" value="UniProtKB-SubCell"/>
</dbReference>
<feature type="compositionally biased region" description="Acidic residues" evidence="2">
    <location>
        <begin position="118"/>
        <end position="137"/>
    </location>
</feature>
<feature type="region of interest" description="Disordered" evidence="2">
    <location>
        <begin position="100"/>
        <end position="154"/>
    </location>
</feature>
<feature type="domain" description="MADF" evidence="3">
    <location>
        <begin position="10"/>
        <end position="99"/>
    </location>
</feature>
<dbReference type="PANTHER" id="PTHR12243">
    <property type="entry name" value="MADF DOMAIN TRANSCRIPTION FACTOR"/>
    <property type="match status" value="1"/>
</dbReference>
<dbReference type="SMART" id="SM00595">
    <property type="entry name" value="MADF"/>
    <property type="match status" value="1"/>
</dbReference>
<feature type="domain" description="BESS" evidence="4">
    <location>
        <begin position="189"/>
        <end position="228"/>
    </location>
</feature>
<keyword evidence="6" id="KW-1185">Reference proteome</keyword>
<name>A0AAD8EIT8_DIPPU</name>
<proteinExistence type="predicted"/>
<reference evidence="5" key="1">
    <citation type="journal article" date="2023" name="IScience">
        <title>Live-bearing cockroach genome reveals convergent evolutionary mechanisms linked to viviparity in insects and beyond.</title>
        <authorList>
            <person name="Fouks B."/>
            <person name="Harrison M.C."/>
            <person name="Mikhailova A.A."/>
            <person name="Marchal E."/>
            <person name="English S."/>
            <person name="Carruthers M."/>
            <person name="Jennings E.C."/>
            <person name="Chiamaka E.L."/>
            <person name="Frigard R.A."/>
            <person name="Pippel M."/>
            <person name="Attardo G.M."/>
            <person name="Benoit J.B."/>
            <person name="Bornberg-Bauer E."/>
            <person name="Tobe S.S."/>
        </authorList>
    </citation>
    <scope>NUCLEOTIDE SEQUENCE</scope>
    <source>
        <strain evidence="5">Stay&amp;Tobe</strain>
    </source>
</reference>
<dbReference type="GO" id="GO:0003677">
    <property type="term" value="F:DNA binding"/>
    <property type="evidence" value="ECO:0007669"/>
    <property type="project" value="InterPro"/>
</dbReference>
<evidence type="ECO:0008006" key="7">
    <source>
        <dbReference type="Google" id="ProtNLM"/>
    </source>
</evidence>
<evidence type="ECO:0000259" key="3">
    <source>
        <dbReference type="PROSITE" id="PS51029"/>
    </source>
</evidence>